<reference evidence="14 15" key="1">
    <citation type="submission" date="2013-03" db="EMBL/GenBank/DDBJ databases">
        <title>The Genome Sequence of Enterococcus columbae ATCC_51263 (PacBio/Illumina hybrid assembly).</title>
        <authorList>
            <consortium name="The Broad Institute Genomics Platform"/>
            <consortium name="The Broad Institute Genome Sequencing Center for Infectious Disease"/>
            <person name="Earl A."/>
            <person name="Russ C."/>
            <person name="Gilmore M."/>
            <person name="Surin D."/>
            <person name="Walker B."/>
            <person name="Young S."/>
            <person name="Zeng Q."/>
            <person name="Gargeya S."/>
            <person name="Fitzgerald M."/>
            <person name="Haas B."/>
            <person name="Abouelleil A."/>
            <person name="Allen A.W."/>
            <person name="Alvarado L."/>
            <person name="Arachchi H.M."/>
            <person name="Berlin A.M."/>
            <person name="Chapman S.B."/>
            <person name="Gainer-Dewar J."/>
            <person name="Goldberg J."/>
            <person name="Griggs A."/>
            <person name="Gujja S."/>
            <person name="Hansen M."/>
            <person name="Howarth C."/>
            <person name="Imamovic A."/>
            <person name="Ireland A."/>
            <person name="Larimer J."/>
            <person name="McCowan C."/>
            <person name="Murphy C."/>
            <person name="Pearson M."/>
            <person name="Poon T.W."/>
            <person name="Priest M."/>
            <person name="Roberts A."/>
            <person name="Saif S."/>
            <person name="Shea T."/>
            <person name="Sisk P."/>
            <person name="Sykes S."/>
            <person name="Wortman J."/>
            <person name="Nusbaum C."/>
            <person name="Birren B."/>
        </authorList>
    </citation>
    <scope>NUCLEOTIDE SEQUENCE [LARGE SCALE GENOMIC DNA]</scope>
    <source>
        <strain evidence="14 15">ATCC 51263</strain>
    </source>
</reference>
<keyword evidence="7 11" id="KW-0812">Transmembrane</keyword>
<comment type="function">
    <text evidence="10">Part of the ABC transporter complex hrt involved in hemin import. Responsible for the translocation of the substrate across the membrane.</text>
</comment>
<evidence type="ECO:0000256" key="6">
    <source>
        <dbReference type="ARBA" id="ARBA00022475"/>
    </source>
</evidence>
<dbReference type="InterPro" id="IPR003838">
    <property type="entry name" value="ABC3_permease_C"/>
</dbReference>
<feature type="domain" description="MacB-like periplasmic core" evidence="13">
    <location>
        <begin position="16"/>
        <end position="187"/>
    </location>
</feature>
<comment type="subcellular location">
    <subcellularLocation>
        <location evidence="1">Cell membrane</location>
        <topology evidence="1">Multi-pass membrane protein</topology>
    </subcellularLocation>
</comment>
<evidence type="ECO:0000256" key="9">
    <source>
        <dbReference type="ARBA" id="ARBA00023136"/>
    </source>
</evidence>
<feature type="transmembrane region" description="Helical" evidence="11">
    <location>
        <begin position="280"/>
        <end position="303"/>
    </location>
</feature>
<evidence type="ECO:0000256" key="5">
    <source>
        <dbReference type="ARBA" id="ARBA00022448"/>
    </source>
</evidence>
<comment type="subunit">
    <text evidence="3">The complex is composed of two ATP-binding proteins (HrtA), two transmembrane proteins (HrtB) and a solute-binding protein.</text>
</comment>
<evidence type="ECO:0000313" key="14">
    <source>
        <dbReference type="EMBL" id="EOW79995.1"/>
    </source>
</evidence>
<dbReference type="EMBL" id="ASWJ01000011">
    <property type="protein sequence ID" value="EOW79995.1"/>
    <property type="molecule type" value="Genomic_DNA"/>
</dbReference>
<evidence type="ECO:0000256" key="3">
    <source>
        <dbReference type="ARBA" id="ARBA00011131"/>
    </source>
</evidence>
<evidence type="ECO:0000259" key="13">
    <source>
        <dbReference type="Pfam" id="PF12704"/>
    </source>
</evidence>
<name>S0K3F7_9ENTE</name>
<dbReference type="Proteomes" id="UP000014113">
    <property type="component" value="Unassembled WGS sequence"/>
</dbReference>
<dbReference type="GO" id="GO:0005886">
    <property type="term" value="C:plasma membrane"/>
    <property type="evidence" value="ECO:0007669"/>
    <property type="project" value="UniProtKB-SubCell"/>
</dbReference>
<keyword evidence="5" id="KW-0813">Transport</keyword>
<keyword evidence="15" id="KW-1185">Reference proteome</keyword>
<evidence type="ECO:0000313" key="15">
    <source>
        <dbReference type="Proteomes" id="UP000014113"/>
    </source>
</evidence>
<proteinExistence type="inferred from homology"/>
<gene>
    <name evidence="14" type="ORF">I568_02346</name>
</gene>
<dbReference type="PATRIC" id="fig|1121865.3.peg.1894"/>
<evidence type="ECO:0000256" key="2">
    <source>
        <dbReference type="ARBA" id="ARBA00008697"/>
    </source>
</evidence>
<dbReference type="InterPro" id="IPR051125">
    <property type="entry name" value="ABC-4/HrtB_transporter"/>
</dbReference>
<keyword evidence="9 11" id="KW-0472">Membrane</keyword>
<evidence type="ECO:0000256" key="7">
    <source>
        <dbReference type="ARBA" id="ARBA00022692"/>
    </source>
</evidence>
<dbReference type="PANTHER" id="PTHR43738:SF1">
    <property type="entry name" value="HEMIN TRANSPORT SYSTEM PERMEASE PROTEIN HRTB-RELATED"/>
    <property type="match status" value="1"/>
</dbReference>
<keyword evidence="8 11" id="KW-1133">Transmembrane helix</keyword>
<comment type="similarity">
    <text evidence="2">Belongs to the ABC-4 integral membrane protein family. HrtB subfamily.</text>
</comment>
<accession>S0K3F7</accession>
<dbReference type="Pfam" id="PF02687">
    <property type="entry name" value="FtsX"/>
    <property type="match status" value="1"/>
</dbReference>
<evidence type="ECO:0000259" key="12">
    <source>
        <dbReference type="Pfam" id="PF02687"/>
    </source>
</evidence>
<dbReference type="InterPro" id="IPR025857">
    <property type="entry name" value="MacB_PCD"/>
</dbReference>
<keyword evidence="6" id="KW-1003">Cell membrane</keyword>
<evidence type="ECO:0000256" key="1">
    <source>
        <dbReference type="ARBA" id="ARBA00004651"/>
    </source>
</evidence>
<evidence type="ECO:0000256" key="10">
    <source>
        <dbReference type="ARBA" id="ARBA00024973"/>
    </source>
</evidence>
<evidence type="ECO:0000256" key="8">
    <source>
        <dbReference type="ARBA" id="ARBA00022989"/>
    </source>
</evidence>
<sequence length="356" mass="38995">MFLAISEMKHAKLRYALVIGVVFLIAYLVFFLTGLAYGLAQANRSGVDKWQARYILLADEANLTLNRSVLSMKQADAVKAEEKALLGQFNGVVYAKDQPKATKVDVSFFGIQADAFLKPEIEQGRMFTKDNEVVADESLKKQYGLAIGDHLVISGSPQAVKIVGFTKQATFNVAPILYMNFATYEKLRFGQADAKQALPINAVVIRGKVNSYPKQLEKIAIPTFIQELPGYRAQNLTFGFMIGFLIVIAAIVIGIFIYILTMQKKAIFGVMKAQGIASFYIGKSVLVQTSILAFLGIVLGLVSTYASSFVLPKAVPFLIHWPFYLVVGLGMLLIASVSALFSVATIVRIDPLKAIS</sequence>
<feature type="transmembrane region" description="Helical" evidence="11">
    <location>
        <begin position="323"/>
        <end position="347"/>
    </location>
</feature>
<dbReference type="STRING" id="1121865.OMW_01949"/>
<dbReference type="AlphaFoldDB" id="S0K3F7"/>
<feature type="domain" description="ABC3 transporter permease C-terminal" evidence="12">
    <location>
        <begin position="240"/>
        <end position="351"/>
    </location>
</feature>
<feature type="transmembrane region" description="Helical" evidence="11">
    <location>
        <begin position="238"/>
        <end position="260"/>
    </location>
</feature>
<dbReference type="eggNOG" id="COG0577">
    <property type="taxonomic scope" value="Bacteria"/>
</dbReference>
<feature type="transmembrane region" description="Helical" evidence="11">
    <location>
        <begin position="15"/>
        <end position="39"/>
    </location>
</feature>
<organism evidence="14 15">
    <name type="scientific">Enterococcus columbae DSM 7374 = ATCC 51263</name>
    <dbReference type="NCBI Taxonomy" id="1121865"/>
    <lineage>
        <taxon>Bacteria</taxon>
        <taxon>Bacillati</taxon>
        <taxon>Bacillota</taxon>
        <taxon>Bacilli</taxon>
        <taxon>Lactobacillales</taxon>
        <taxon>Enterococcaceae</taxon>
        <taxon>Enterococcus</taxon>
    </lineage>
</organism>
<protein>
    <recommendedName>
        <fullName evidence="4">Putative hemin transport system permease protein HrtB</fullName>
    </recommendedName>
</protein>
<dbReference type="PANTHER" id="PTHR43738">
    <property type="entry name" value="ABC TRANSPORTER, MEMBRANE PROTEIN"/>
    <property type="match status" value="1"/>
</dbReference>
<dbReference type="OrthoDB" id="384327at2"/>
<dbReference type="Pfam" id="PF12704">
    <property type="entry name" value="MacB_PCD"/>
    <property type="match status" value="1"/>
</dbReference>
<comment type="caution">
    <text evidence="14">The sequence shown here is derived from an EMBL/GenBank/DDBJ whole genome shotgun (WGS) entry which is preliminary data.</text>
</comment>
<evidence type="ECO:0000256" key="4">
    <source>
        <dbReference type="ARBA" id="ARBA00016962"/>
    </source>
</evidence>
<evidence type="ECO:0000256" key="11">
    <source>
        <dbReference type="SAM" id="Phobius"/>
    </source>
</evidence>
<dbReference type="RefSeq" id="WP_016184055.1">
    <property type="nucleotide sequence ID" value="NZ_JXKI01000012.1"/>
</dbReference>